<keyword evidence="1" id="KW-0812">Transmembrane</keyword>
<protein>
    <submittedName>
        <fullName evidence="2">Uncharacterized protein</fullName>
    </submittedName>
</protein>
<evidence type="ECO:0000313" key="3">
    <source>
        <dbReference type="Proteomes" id="UP000285146"/>
    </source>
</evidence>
<dbReference type="OrthoDB" id="10535137at2759"/>
<keyword evidence="3" id="KW-1185">Reference proteome</keyword>
<gene>
    <name evidence="2" type="ORF">VPNG_04049</name>
</gene>
<reference evidence="2 3" key="1">
    <citation type="submission" date="2015-09" db="EMBL/GenBank/DDBJ databases">
        <title>Host preference determinants of Valsa canker pathogens revealed by comparative genomics.</title>
        <authorList>
            <person name="Yin Z."/>
            <person name="Huang L."/>
        </authorList>
    </citation>
    <scope>NUCLEOTIDE SEQUENCE [LARGE SCALE GENOMIC DNA]</scope>
    <source>
        <strain evidence="2 3">SXYLt</strain>
    </source>
</reference>
<dbReference type="Proteomes" id="UP000285146">
    <property type="component" value="Unassembled WGS sequence"/>
</dbReference>
<evidence type="ECO:0000313" key="2">
    <source>
        <dbReference type="EMBL" id="ROW14037.1"/>
    </source>
</evidence>
<keyword evidence="1" id="KW-0472">Membrane</keyword>
<comment type="caution">
    <text evidence="2">The sequence shown here is derived from an EMBL/GenBank/DDBJ whole genome shotgun (WGS) entry which is preliminary data.</text>
</comment>
<dbReference type="EMBL" id="LKEB01000016">
    <property type="protein sequence ID" value="ROW14037.1"/>
    <property type="molecule type" value="Genomic_DNA"/>
</dbReference>
<keyword evidence="1" id="KW-1133">Transmembrane helix</keyword>
<sequence>MPTLAMVSKLALPASPTRPAQQRSTSLTPDDEGNVLSIVFGVLGTVIALLSFAIGYRQLIAARRSGTNSSPVGLDVGYPKSTPPMTCDAPVDCGIPGSGRGGGYVLRAVSICFIQTTVLITLGVGEP</sequence>
<name>A0A423XDM0_9PEZI</name>
<proteinExistence type="predicted"/>
<dbReference type="InParanoid" id="A0A423XDM0"/>
<evidence type="ECO:0000256" key="1">
    <source>
        <dbReference type="SAM" id="Phobius"/>
    </source>
</evidence>
<feature type="transmembrane region" description="Helical" evidence="1">
    <location>
        <begin position="104"/>
        <end position="124"/>
    </location>
</feature>
<dbReference type="AlphaFoldDB" id="A0A423XDM0"/>
<feature type="transmembrane region" description="Helical" evidence="1">
    <location>
        <begin position="35"/>
        <end position="56"/>
    </location>
</feature>
<accession>A0A423XDM0</accession>
<organism evidence="2 3">
    <name type="scientific">Cytospora leucostoma</name>
    <dbReference type="NCBI Taxonomy" id="1230097"/>
    <lineage>
        <taxon>Eukaryota</taxon>
        <taxon>Fungi</taxon>
        <taxon>Dikarya</taxon>
        <taxon>Ascomycota</taxon>
        <taxon>Pezizomycotina</taxon>
        <taxon>Sordariomycetes</taxon>
        <taxon>Sordariomycetidae</taxon>
        <taxon>Diaporthales</taxon>
        <taxon>Cytosporaceae</taxon>
        <taxon>Cytospora</taxon>
    </lineage>
</organism>